<sequence length="326" mass="35092">MSKLLTLSPDETGTTPTPVLSFYPIVLSAPERGHDLTLRVSAPLTGSHLPLILFAHGFGSSANGYEPLVNYWAAHGFVVVQPTFLDSRTLSSDPKASHGEAVKAYLSDPRKEAMWRYRVADMKQILGQLALIEEAFPGLKGRLDLTRIAAVGHSFGAQTVGVLLGTRVIEGDGRLGADLSDSRIKVGVLLSAGGQGGEDLSLFGAEHFPHLNQSYAHLTTPTLVVAGDQDYSPLTQRGPDWFTDSYHLSPGANGLVSLFGAEHMLGGISGYLVTETTDESPERVAMVQRLTWAYLRSALYPSDPAWSMAVHHLLEGAHPLGRVEVK</sequence>
<dbReference type="Proteomes" id="UP001202180">
    <property type="component" value="Unassembled WGS sequence"/>
</dbReference>
<evidence type="ECO:0000256" key="2">
    <source>
        <dbReference type="ARBA" id="ARBA00022963"/>
    </source>
</evidence>
<dbReference type="RefSeq" id="WP_248480063.1">
    <property type="nucleotide sequence ID" value="NZ_JALPRF010000007.1"/>
</dbReference>
<dbReference type="PANTHER" id="PTHR10272:SF0">
    <property type="entry name" value="PLATELET-ACTIVATING FACTOR ACETYLHYDROLASE"/>
    <property type="match status" value="1"/>
</dbReference>
<dbReference type="EMBL" id="JALPRF010000007">
    <property type="protein sequence ID" value="MCK8495320.1"/>
    <property type="molecule type" value="Genomic_DNA"/>
</dbReference>
<evidence type="ECO:0000256" key="3">
    <source>
        <dbReference type="ARBA" id="ARBA00023098"/>
    </source>
</evidence>
<dbReference type="Pfam" id="PF07224">
    <property type="entry name" value="Chlorophyllase"/>
    <property type="match status" value="1"/>
</dbReference>
<evidence type="ECO:0000313" key="4">
    <source>
        <dbReference type="EMBL" id="MCK8495320.1"/>
    </source>
</evidence>
<protein>
    <submittedName>
        <fullName evidence="4">Alpha/beta fold hydrolase</fullName>
    </submittedName>
</protein>
<gene>
    <name evidence="4" type="ORF">M0L20_25875</name>
</gene>
<dbReference type="Gene3D" id="3.40.50.1820">
    <property type="entry name" value="alpha/beta hydrolase"/>
    <property type="match status" value="1"/>
</dbReference>
<accession>A0ABT0HUY5</accession>
<dbReference type="InterPro" id="IPR017395">
    <property type="entry name" value="Chlorophyllase-like"/>
</dbReference>
<dbReference type="InterPro" id="IPR029058">
    <property type="entry name" value="AB_hydrolase_fold"/>
</dbReference>
<keyword evidence="3" id="KW-0443">Lipid metabolism</keyword>
<proteinExistence type="predicted"/>
<name>A0ABT0HUY5_9BACT</name>
<evidence type="ECO:0000313" key="5">
    <source>
        <dbReference type="Proteomes" id="UP001202180"/>
    </source>
</evidence>
<dbReference type="SUPFAM" id="SSF53474">
    <property type="entry name" value="alpha/beta-Hydrolases"/>
    <property type="match status" value="1"/>
</dbReference>
<dbReference type="PANTHER" id="PTHR10272">
    <property type="entry name" value="PLATELET-ACTIVATING FACTOR ACETYLHYDROLASE"/>
    <property type="match status" value="1"/>
</dbReference>
<comment type="caution">
    <text evidence="4">The sequence shown here is derived from an EMBL/GenBank/DDBJ whole genome shotgun (WGS) entry which is preliminary data.</text>
</comment>
<reference evidence="4 5" key="1">
    <citation type="submission" date="2022-04" db="EMBL/GenBank/DDBJ databases">
        <title>Spirosoma sp. strain RP8 genome sequencing and assembly.</title>
        <authorList>
            <person name="Jung Y."/>
        </authorList>
    </citation>
    <scope>NUCLEOTIDE SEQUENCE [LARGE SCALE GENOMIC DNA]</scope>
    <source>
        <strain evidence="4 5">RP8</strain>
    </source>
</reference>
<keyword evidence="5" id="KW-1185">Reference proteome</keyword>
<keyword evidence="1 4" id="KW-0378">Hydrolase</keyword>
<evidence type="ECO:0000256" key="1">
    <source>
        <dbReference type="ARBA" id="ARBA00022801"/>
    </source>
</evidence>
<keyword evidence="2" id="KW-0442">Lipid degradation</keyword>
<organism evidence="4 5">
    <name type="scientific">Spirosoma liriopis</name>
    <dbReference type="NCBI Taxonomy" id="2937440"/>
    <lineage>
        <taxon>Bacteria</taxon>
        <taxon>Pseudomonadati</taxon>
        <taxon>Bacteroidota</taxon>
        <taxon>Cytophagia</taxon>
        <taxon>Cytophagales</taxon>
        <taxon>Cytophagaceae</taxon>
        <taxon>Spirosoma</taxon>
    </lineage>
</organism>
<dbReference type="GO" id="GO:0016787">
    <property type="term" value="F:hydrolase activity"/>
    <property type="evidence" value="ECO:0007669"/>
    <property type="project" value="UniProtKB-KW"/>
</dbReference>